<evidence type="ECO:0000259" key="4">
    <source>
        <dbReference type="Pfam" id="PF00905"/>
    </source>
</evidence>
<proteinExistence type="predicted"/>
<dbReference type="PANTHER" id="PTHR30627:SF1">
    <property type="entry name" value="PEPTIDOGLYCAN D,D-TRANSPEPTIDASE FTSI"/>
    <property type="match status" value="1"/>
</dbReference>
<evidence type="ECO:0000256" key="3">
    <source>
        <dbReference type="ARBA" id="ARBA00023136"/>
    </source>
</evidence>
<dbReference type="Gene3D" id="3.90.1310.10">
    <property type="entry name" value="Penicillin-binding protein 2a (Domain 2)"/>
    <property type="match status" value="1"/>
</dbReference>
<dbReference type="SUPFAM" id="SSF56519">
    <property type="entry name" value="Penicillin binding protein dimerisation domain"/>
    <property type="match status" value="1"/>
</dbReference>
<evidence type="ECO:0000313" key="6">
    <source>
        <dbReference type="EMBL" id="NNU15055.1"/>
    </source>
</evidence>
<keyword evidence="2" id="KW-0121">Carboxypeptidase</keyword>
<dbReference type="AlphaFoldDB" id="A0A7Y3RJ81"/>
<dbReference type="GO" id="GO:0004180">
    <property type="term" value="F:carboxypeptidase activity"/>
    <property type="evidence" value="ECO:0007669"/>
    <property type="project" value="UniProtKB-KW"/>
</dbReference>
<dbReference type="GO" id="GO:0071555">
    <property type="term" value="P:cell wall organization"/>
    <property type="evidence" value="ECO:0007669"/>
    <property type="project" value="TreeGrafter"/>
</dbReference>
<dbReference type="InterPro" id="IPR001460">
    <property type="entry name" value="PCN-bd_Tpept"/>
</dbReference>
<dbReference type="Pfam" id="PF00905">
    <property type="entry name" value="Transpeptidase"/>
    <property type="match status" value="1"/>
</dbReference>
<evidence type="ECO:0000256" key="2">
    <source>
        <dbReference type="ARBA" id="ARBA00022645"/>
    </source>
</evidence>
<organism evidence="6 7">
    <name type="scientific">Parvularcula mediterranea</name>
    <dbReference type="NCBI Taxonomy" id="2732508"/>
    <lineage>
        <taxon>Bacteria</taxon>
        <taxon>Pseudomonadati</taxon>
        <taxon>Pseudomonadota</taxon>
        <taxon>Alphaproteobacteria</taxon>
        <taxon>Parvularculales</taxon>
        <taxon>Parvularculaceae</taxon>
        <taxon>Parvularcula</taxon>
    </lineage>
</organism>
<keyword evidence="2" id="KW-0645">Protease</keyword>
<dbReference type="Gene3D" id="3.30.450.330">
    <property type="match status" value="1"/>
</dbReference>
<sequence>MSSTVPGRFDVDMVYDEVAARKGAPVKDHKAHSEGIRRRLILCGAGLAMAFGVLGIRTVQLALDTPAPTYAGGYIPSDSSEPSLEDRDGRALALNVKGFGLAINGSEVWDADEAAEGLASIFPQVDPDKLRIKLSARQRVTIDRVISERQREQVLALGLPGIDFPEADIRAYPQGRLFSHVIGYQIPGRGGVTGLEGALTARELQGPQKTTLQVAAQTVLVSELSLAMRRFEARAAWGILMNAKDGSVVSMVSLPDFDPNVPGASEAEARRNRTVSDTYELGSGFKALTIAMALEDGQVALDTPVDVTSPLKVGDWEIEDYSEKGNILTVEEILAYSSNIGTAQLALLMGEDGFREALGEFGLLERMSTSLPESRSPLIPRQWGPAEIATVSYGHGIAVSPLQLVSSFSALVNGGEIVTPRFLESDPVEARRVISPQTSLAMRRALRSVVTEGTGGFAEAQDYYVIGKTATADKPGVGGYNDDGPIISSFIGAFPGYNPEYVLLISLDEPQGNADTKGYATAGWTAAPAFSRVVERLSPILGIRPVKDDVAADGFLTILGERGDRNPRQAAGDVSENEAR</sequence>
<comment type="subcellular location">
    <subcellularLocation>
        <location evidence="1">Membrane</location>
    </subcellularLocation>
</comment>
<dbReference type="RefSeq" id="WP_173196215.1">
    <property type="nucleotide sequence ID" value="NZ_JABFCX010000002.1"/>
</dbReference>
<evidence type="ECO:0000256" key="1">
    <source>
        <dbReference type="ARBA" id="ARBA00004370"/>
    </source>
</evidence>
<gene>
    <name evidence="6" type="ORF">HK107_01790</name>
</gene>
<feature type="domain" description="Penicillin-binding protein dimerisation" evidence="5">
    <location>
        <begin position="86"/>
        <end position="184"/>
    </location>
</feature>
<dbReference type="InterPro" id="IPR005311">
    <property type="entry name" value="PBP_dimer"/>
</dbReference>
<dbReference type="Pfam" id="PF03717">
    <property type="entry name" value="PBP_dimer"/>
    <property type="match status" value="1"/>
</dbReference>
<dbReference type="Gene3D" id="3.40.710.10">
    <property type="entry name" value="DD-peptidase/beta-lactamase superfamily"/>
    <property type="match status" value="1"/>
</dbReference>
<evidence type="ECO:0000259" key="5">
    <source>
        <dbReference type="Pfam" id="PF03717"/>
    </source>
</evidence>
<dbReference type="Proteomes" id="UP000536835">
    <property type="component" value="Unassembled WGS sequence"/>
</dbReference>
<evidence type="ECO:0000313" key="7">
    <source>
        <dbReference type="Proteomes" id="UP000536835"/>
    </source>
</evidence>
<keyword evidence="7" id="KW-1185">Reference proteome</keyword>
<dbReference type="InterPro" id="IPR050515">
    <property type="entry name" value="Beta-lactam/transpept"/>
</dbReference>
<dbReference type="EMBL" id="JABFCX010000002">
    <property type="protein sequence ID" value="NNU15055.1"/>
    <property type="molecule type" value="Genomic_DNA"/>
</dbReference>
<dbReference type="InterPro" id="IPR036138">
    <property type="entry name" value="PBP_dimer_sf"/>
</dbReference>
<keyword evidence="2" id="KW-0378">Hydrolase</keyword>
<protein>
    <submittedName>
        <fullName evidence="6">Penicillin-binding protein 2</fullName>
    </submittedName>
</protein>
<name>A0A7Y3RJ81_9PROT</name>
<dbReference type="SUPFAM" id="SSF56601">
    <property type="entry name" value="beta-lactamase/transpeptidase-like"/>
    <property type="match status" value="1"/>
</dbReference>
<keyword evidence="3" id="KW-0472">Membrane</keyword>
<comment type="caution">
    <text evidence="6">The sequence shown here is derived from an EMBL/GenBank/DDBJ whole genome shotgun (WGS) entry which is preliminary data.</text>
</comment>
<dbReference type="GO" id="GO:0008658">
    <property type="term" value="F:penicillin binding"/>
    <property type="evidence" value="ECO:0007669"/>
    <property type="project" value="InterPro"/>
</dbReference>
<dbReference type="PANTHER" id="PTHR30627">
    <property type="entry name" value="PEPTIDOGLYCAN D,D-TRANSPEPTIDASE"/>
    <property type="match status" value="1"/>
</dbReference>
<reference evidence="6 7" key="1">
    <citation type="submission" date="2020-05" db="EMBL/GenBank/DDBJ databases">
        <title>Parvularcula mediterraneae sp. nov., isolated from polypropylene straw from shallow seawater of the seashore of Laganas in Zakynthos island, Greece.</title>
        <authorList>
            <person name="Szabo I."/>
            <person name="Al-Omari J."/>
            <person name="Rado J."/>
            <person name="Szerdahelyi G.S."/>
        </authorList>
    </citation>
    <scope>NUCLEOTIDE SEQUENCE [LARGE SCALE GENOMIC DNA]</scope>
    <source>
        <strain evidence="6 7">ZS-1/3</strain>
    </source>
</reference>
<accession>A0A7Y3RJ81</accession>
<dbReference type="InterPro" id="IPR012338">
    <property type="entry name" value="Beta-lactam/transpept-like"/>
</dbReference>
<dbReference type="GO" id="GO:0005886">
    <property type="term" value="C:plasma membrane"/>
    <property type="evidence" value="ECO:0007669"/>
    <property type="project" value="TreeGrafter"/>
</dbReference>
<feature type="domain" description="Penicillin-binding protein transpeptidase" evidence="4">
    <location>
        <begin position="239"/>
        <end position="517"/>
    </location>
</feature>